<dbReference type="EMBL" id="JAMKFB020000025">
    <property type="protein sequence ID" value="KAL0155525.1"/>
    <property type="molecule type" value="Genomic_DNA"/>
</dbReference>
<name>A0ABD0N027_CIRMR</name>
<dbReference type="Gene3D" id="2.130.10.130">
    <property type="entry name" value="Integrin alpha, N-terminal"/>
    <property type="match status" value="1"/>
</dbReference>
<proteinExistence type="inferred from homology"/>
<organism evidence="6 7">
    <name type="scientific">Cirrhinus mrigala</name>
    <name type="common">Mrigala</name>
    <dbReference type="NCBI Taxonomy" id="683832"/>
    <lineage>
        <taxon>Eukaryota</taxon>
        <taxon>Metazoa</taxon>
        <taxon>Chordata</taxon>
        <taxon>Craniata</taxon>
        <taxon>Vertebrata</taxon>
        <taxon>Euteleostomi</taxon>
        <taxon>Actinopterygii</taxon>
        <taxon>Neopterygii</taxon>
        <taxon>Teleostei</taxon>
        <taxon>Ostariophysi</taxon>
        <taxon>Cypriniformes</taxon>
        <taxon>Cyprinidae</taxon>
        <taxon>Labeoninae</taxon>
        <taxon>Labeonini</taxon>
        <taxon>Cirrhinus</taxon>
    </lineage>
</organism>
<keyword evidence="3" id="KW-0325">Glycoprotein</keyword>
<dbReference type="InterPro" id="IPR013519">
    <property type="entry name" value="Int_alpha_beta-p"/>
</dbReference>
<evidence type="ECO:0000256" key="5">
    <source>
        <dbReference type="RuleBase" id="RU003762"/>
    </source>
</evidence>
<evidence type="ECO:0000313" key="6">
    <source>
        <dbReference type="EMBL" id="KAL0155525.1"/>
    </source>
</evidence>
<accession>A0ABD0N027</accession>
<keyword evidence="2" id="KW-0677">Repeat</keyword>
<comment type="subcellular location">
    <subcellularLocation>
        <location evidence="5">Membrane</location>
        <topology evidence="5">Single-pass type I membrane protein</topology>
    </subcellularLocation>
</comment>
<dbReference type="SMART" id="SM00191">
    <property type="entry name" value="Int_alpha"/>
    <property type="match status" value="1"/>
</dbReference>
<evidence type="ECO:0000256" key="2">
    <source>
        <dbReference type="ARBA" id="ARBA00022737"/>
    </source>
</evidence>
<feature type="non-terminal residue" evidence="6">
    <location>
        <position position="1"/>
    </location>
</feature>
<dbReference type="InterPro" id="IPR000413">
    <property type="entry name" value="Integrin_alpha"/>
</dbReference>
<dbReference type="PANTHER" id="PTHR23220:SF21">
    <property type="entry name" value="INTEGRIN ALPHA-11"/>
    <property type="match status" value="1"/>
</dbReference>
<dbReference type="GO" id="GO:0007229">
    <property type="term" value="P:integrin-mediated signaling pathway"/>
    <property type="evidence" value="ECO:0007669"/>
    <property type="project" value="UniProtKB-KW"/>
</dbReference>
<keyword evidence="1" id="KW-0732">Signal</keyword>
<dbReference type="GO" id="GO:0016020">
    <property type="term" value="C:membrane"/>
    <property type="evidence" value="ECO:0007669"/>
    <property type="project" value="UniProtKB-SubCell"/>
</dbReference>
<keyword evidence="5" id="KW-0130">Cell adhesion</keyword>
<dbReference type="PANTHER" id="PTHR23220">
    <property type="entry name" value="INTEGRIN ALPHA"/>
    <property type="match status" value="1"/>
</dbReference>
<evidence type="ECO:0000313" key="7">
    <source>
        <dbReference type="Proteomes" id="UP001529510"/>
    </source>
</evidence>
<keyword evidence="7" id="KW-1185">Reference proteome</keyword>
<evidence type="ECO:0000256" key="4">
    <source>
        <dbReference type="PROSITE-ProRule" id="PRU00803"/>
    </source>
</evidence>
<dbReference type="InterPro" id="IPR013517">
    <property type="entry name" value="FG-GAP"/>
</dbReference>
<dbReference type="InterPro" id="IPR028994">
    <property type="entry name" value="Integrin_alpha_N"/>
</dbReference>
<dbReference type="Pfam" id="PF01839">
    <property type="entry name" value="FG-GAP"/>
    <property type="match status" value="1"/>
</dbReference>
<protein>
    <submittedName>
        <fullName evidence="6">Uncharacterized protein</fullName>
    </submittedName>
</protein>
<comment type="caution">
    <text evidence="6">The sequence shown here is derived from an EMBL/GenBank/DDBJ whole genome shotgun (WGS) entry which is preliminary data.</text>
</comment>
<evidence type="ECO:0000256" key="3">
    <source>
        <dbReference type="ARBA" id="ARBA00023180"/>
    </source>
</evidence>
<dbReference type="AlphaFoldDB" id="A0ABD0N027"/>
<feature type="repeat" description="FG-GAP" evidence="4">
    <location>
        <begin position="6"/>
        <end position="64"/>
    </location>
</feature>
<dbReference type="SUPFAM" id="SSF69318">
    <property type="entry name" value="Integrin alpha N-terminal domain"/>
    <property type="match status" value="1"/>
</dbReference>
<dbReference type="PRINTS" id="PR01185">
    <property type="entry name" value="INTEGRINA"/>
</dbReference>
<feature type="non-terminal residue" evidence="6">
    <location>
        <position position="111"/>
    </location>
</feature>
<dbReference type="PROSITE" id="PS51470">
    <property type="entry name" value="FG_GAP"/>
    <property type="match status" value="2"/>
</dbReference>
<sequence>GSFIPDGTLGPSEKTHDSRFGAAMSTLPDLNGDGFSELVVGAPLEDNHKGAIYLFYGRQNNIQPKYKQRIAAGDISPGLRYFGRSVHGMMDVNGDKLIDLSVGALGAAVLL</sequence>
<comment type="similarity">
    <text evidence="5">Belongs to the integrin alpha chain family.</text>
</comment>
<dbReference type="Proteomes" id="UP001529510">
    <property type="component" value="Unassembled WGS sequence"/>
</dbReference>
<dbReference type="GO" id="GO:0007155">
    <property type="term" value="P:cell adhesion"/>
    <property type="evidence" value="ECO:0007669"/>
    <property type="project" value="UniProtKB-KW"/>
</dbReference>
<keyword evidence="5" id="KW-0675">Receptor</keyword>
<feature type="repeat" description="FG-GAP" evidence="4">
    <location>
        <begin position="68"/>
        <end position="111"/>
    </location>
</feature>
<evidence type="ECO:0000256" key="1">
    <source>
        <dbReference type="ARBA" id="ARBA00022729"/>
    </source>
</evidence>
<reference evidence="6 7" key="1">
    <citation type="submission" date="2024-05" db="EMBL/GenBank/DDBJ databases">
        <title>Genome sequencing and assembly of Indian major carp, Cirrhinus mrigala (Hamilton, 1822).</title>
        <authorList>
            <person name="Mohindra V."/>
            <person name="Chowdhury L.M."/>
            <person name="Lal K."/>
            <person name="Jena J.K."/>
        </authorList>
    </citation>
    <scope>NUCLEOTIDE SEQUENCE [LARGE SCALE GENOMIC DNA]</scope>
    <source>
        <strain evidence="6">CM1030</strain>
        <tissue evidence="6">Blood</tissue>
    </source>
</reference>
<gene>
    <name evidence="6" type="ORF">M9458_049788</name>
</gene>
<keyword evidence="5" id="KW-0401">Integrin</keyword>